<name>A0A915DTR8_9BILA</name>
<dbReference type="Proteomes" id="UP000887574">
    <property type="component" value="Unplaced"/>
</dbReference>
<evidence type="ECO:0000313" key="3">
    <source>
        <dbReference type="WBParaSite" id="jg23085"/>
    </source>
</evidence>
<dbReference type="WBParaSite" id="jg23085">
    <property type="protein sequence ID" value="jg23085"/>
    <property type="gene ID" value="jg23085"/>
</dbReference>
<evidence type="ECO:0000256" key="1">
    <source>
        <dbReference type="SAM" id="MobiDB-lite"/>
    </source>
</evidence>
<accession>A0A915DTR8</accession>
<feature type="compositionally biased region" description="Polar residues" evidence="1">
    <location>
        <begin position="62"/>
        <end position="73"/>
    </location>
</feature>
<protein>
    <submittedName>
        <fullName evidence="3">Uncharacterized protein</fullName>
    </submittedName>
</protein>
<sequence>MDARYPANNWQAFPEGRRAGCIACDLDEIKVSRWCDEGSVREARDIYRLYESTERRKPPPTTGATNAAGSEQS</sequence>
<organism evidence="2 3">
    <name type="scientific">Ditylenchus dipsaci</name>
    <dbReference type="NCBI Taxonomy" id="166011"/>
    <lineage>
        <taxon>Eukaryota</taxon>
        <taxon>Metazoa</taxon>
        <taxon>Ecdysozoa</taxon>
        <taxon>Nematoda</taxon>
        <taxon>Chromadorea</taxon>
        <taxon>Rhabditida</taxon>
        <taxon>Tylenchina</taxon>
        <taxon>Tylenchomorpha</taxon>
        <taxon>Sphaerularioidea</taxon>
        <taxon>Anguinidae</taxon>
        <taxon>Anguininae</taxon>
        <taxon>Ditylenchus</taxon>
    </lineage>
</organism>
<feature type="region of interest" description="Disordered" evidence="1">
    <location>
        <begin position="51"/>
        <end position="73"/>
    </location>
</feature>
<evidence type="ECO:0000313" key="2">
    <source>
        <dbReference type="Proteomes" id="UP000887574"/>
    </source>
</evidence>
<reference evidence="3" key="1">
    <citation type="submission" date="2022-11" db="UniProtKB">
        <authorList>
            <consortium name="WormBaseParasite"/>
        </authorList>
    </citation>
    <scope>IDENTIFICATION</scope>
</reference>
<dbReference type="AlphaFoldDB" id="A0A915DTR8"/>
<proteinExistence type="predicted"/>
<keyword evidence="2" id="KW-1185">Reference proteome</keyword>